<proteinExistence type="predicted"/>
<sequence length="217" mass="24865">MHRFLFVISCAFTFLLLANMPAQAQRNVRISGTVLGPDKKTPVPGAGIIRYGTTRAVISDAEGKFLIDVAVDDTLLIRAVGYKPLLYLPQRLPVSEMRVNIVLQEDSVMLGEVEVTNRPSEEMIQRALRNMNRPDPNYVKNPAYVEPPKAIELPPPPPPTLLTPISLLYDLFSREGKELRKMQEIYMMLELQRQLKEQEDYNRFFKDNTGYEQEKKQ</sequence>
<evidence type="ECO:0000313" key="3">
    <source>
        <dbReference type="EMBL" id="MBW3366289.1"/>
    </source>
</evidence>
<evidence type="ECO:0000313" key="4">
    <source>
        <dbReference type="Proteomes" id="UP000774935"/>
    </source>
</evidence>
<dbReference type="RefSeq" id="WP_199110866.1">
    <property type="nucleotide sequence ID" value="NZ_JAHWXQ010000004.1"/>
</dbReference>
<name>A0ABS6XEB4_9BACT</name>
<feature type="signal peptide" evidence="2">
    <location>
        <begin position="1"/>
        <end position="24"/>
    </location>
</feature>
<protein>
    <submittedName>
        <fullName evidence="3">Carboxypeptidase-like regulatory domain-containing protein</fullName>
    </submittedName>
</protein>
<dbReference type="Pfam" id="PF13715">
    <property type="entry name" value="CarbopepD_reg_2"/>
    <property type="match status" value="1"/>
</dbReference>
<accession>A0ABS6XEB4</accession>
<keyword evidence="2" id="KW-0732">Signal</keyword>
<dbReference type="SUPFAM" id="SSF49464">
    <property type="entry name" value="Carboxypeptidase regulatory domain-like"/>
    <property type="match status" value="1"/>
</dbReference>
<feature type="chain" id="PRO_5045364738" evidence="2">
    <location>
        <begin position="25"/>
        <end position="217"/>
    </location>
</feature>
<gene>
    <name evidence="3" type="ORF">KYK27_14595</name>
</gene>
<keyword evidence="4" id="KW-1185">Reference proteome</keyword>
<keyword evidence="1" id="KW-0175">Coiled coil</keyword>
<dbReference type="InterPro" id="IPR008969">
    <property type="entry name" value="CarboxyPept-like_regulatory"/>
</dbReference>
<dbReference type="Proteomes" id="UP000774935">
    <property type="component" value="Unassembled WGS sequence"/>
</dbReference>
<reference evidence="3 4" key="1">
    <citation type="submission" date="2021-07" db="EMBL/GenBank/DDBJ databases">
        <authorList>
            <person name="Kim M.K."/>
        </authorList>
    </citation>
    <scope>NUCLEOTIDE SEQUENCE [LARGE SCALE GENOMIC DNA]</scope>
    <source>
        <strain evidence="3 4">HLY7-15</strain>
    </source>
</reference>
<dbReference type="EMBL" id="JAHWXQ010000004">
    <property type="protein sequence ID" value="MBW3366289.1"/>
    <property type="molecule type" value="Genomic_DNA"/>
</dbReference>
<organism evidence="3 4">
    <name type="scientific">Pontibacter populi</name>
    <dbReference type="NCBI Taxonomy" id="890055"/>
    <lineage>
        <taxon>Bacteria</taxon>
        <taxon>Pseudomonadati</taxon>
        <taxon>Bacteroidota</taxon>
        <taxon>Cytophagia</taxon>
        <taxon>Cytophagales</taxon>
        <taxon>Hymenobacteraceae</taxon>
        <taxon>Pontibacter</taxon>
    </lineage>
</organism>
<comment type="caution">
    <text evidence="3">The sequence shown here is derived from an EMBL/GenBank/DDBJ whole genome shotgun (WGS) entry which is preliminary data.</text>
</comment>
<evidence type="ECO:0000256" key="2">
    <source>
        <dbReference type="SAM" id="SignalP"/>
    </source>
</evidence>
<feature type="coiled-coil region" evidence="1">
    <location>
        <begin position="179"/>
        <end position="208"/>
    </location>
</feature>
<evidence type="ECO:0000256" key="1">
    <source>
        <dbReference type="SAM" id="Coils"/>
    </source>
</evidence>